<dbReference type="EMBL" id="GBRH01239993">
    <property type="protein sequence ID" value="JAD57902.1"/>
    <property type="molecule type" value="Transcribed_RNA"/>
</dbReference>
<evidence type="ECO:0000313" key="2">
    <source>
        <dbReference type="EMBL" id="JAD57902.1"/>
    </source>
</evidence>
<name>A0A0A9BF26_ARUDO</name>
<feature type="transmembrane region" description="Helical" evidence="1">
    <location>
        <begin position="46"/>
        <end position="64"/>
    </location>
</feature>
<sequence>MSPPWELDPVASCSDERSESIMVTTRAHHPAAFFCFLVFSCRLQEALSLLICDFVVSTLLLLLCKCLRV</sequence>
<keyword evidence="1" id="KW-0812">Transmembrane</keyword>
<keyword evidence="1" id="KW-1133">Transmembrane helix</keyword>
<reference evidence="2" key="1">
    <citation type="submission" date="2014-09" db="EMBL/GenBank/DDBJ databases">
        <authorList>
            <person name="Magalhaes I.L.F."/>
            <person name="Oliveira U."/>
            <person name="Santos F.R."/>
            <person name="Vidigal T.H.D.A."/>
            <person name="Brescovit A.D."/>
            <person name="Santos A.J."/>
        </authorList>
    </citation>
    <scope>NUCLEOTIDE SEQUENCE</scope>
    <source>
        <tissue evidence="2">Shoot tissue taken approximately 20 cm above the soil surface</tissue>
    </source>
</reference>
<keyword evidence="1" id="KW-0472">Membrane</keyword>
<organism evidence="2">
    <name type="scientific">Arundo donax</name>
    <name type="common">Giant reed</name>
    <name type="synonym">Donax arundinaceus</name>
    <dbReference type="NCBI Taxonomy" id="35708"/>
    <lineage>
        <taxon>Eukaryota</taxon>
        <taxon>Viridiplantae</taxon>
        <taxon>Streptophyta</taxon>
        <taxon>Embryophyta</taxon>
        <taxon>Tracheophyta</taxon>
        <taxon>Spermatophyta</taxon>
        <taxon>Magnoliopsida</taxon>
        <taxon>Liliopsida</taxon>
        <taxon>Poales</taxon>
        <taxon>Poaceae</taxon>
        <taxon>PACMAD clade</taxon>
        <taxon>Arundinoideae</taxon>
        <taxon>Arundineae</taxon>
        <taxon>Arundo</taxon>
    </lineage>
</organism>
<evidence type="ECO:0000256" key="1">
    <source>
        <dbReference type="SAM" id="Phobius"/>
    </source>
</evidence>
<dbReference type="AlphaFoldDB" id="A0A0A9BF26"/>
<reference evidence="2" key="2">
    <citation type="journal article" date="2015" name="Data Brief">
        <title>Shoot transcriptome of the giant reed, Arundo donax.</title>
        <authorList>
            <person name="Barrero R.A."/>
            <person name="Guerrero F.D."/>
            <person name="Moolhuijzen P."/>
            <person name="Goolsby J.A."/>
            <person name="Tidwell J."/>
            <person name="Bellgard S.E."/>
            <person name="Bellgard M.I."/>
        </authorList>
    </citation>
    <scope>NUCLEOTIDE SEQUENCE</scope>
    <source>
        <tissue evidence="2">Shoot tissue taken approximately 20 cm above the soil surface</tissue>
    </source>
</reference>
<proteinExistence type="predicted"/>
<protein>
    <submittedName>
        <fullName evidence="2">Uncharacterized protein</fullName>
    </submittedName>
</protein>
<accession>A0A0A9BF26</accession>